<gene>
    <name evidence="1" type="ORF">JP75_14305</name>
</gene>
<name>A0A087M190_9HYPH</name>
<dbReference type="RefSeq" id="WP_035083899.1">
    <property type="nucleotide sequence ID" value="NZ_JQGC01000012.1"/>
</dbReference>
<dbReference type="AlphaFoldDB" id="A0A087M190"/>
<protein>
    <submittedName>
        <fullName evidence="1">Uncharacterized protein</fullName>
    </submittedName>
</protein>
<organism evidence="1 2">
    <name type="scientific">Devosia riboflavina</name>
    <dbReference type="NCBI Taxonomy" id="46914"/>
    <lineage>
        <taxon>Bacteria</taxon>
        <taxon>Pseudomonadati</taxon>
        <taxon>Pseudomonadota</taxon>
        <taxon>Alphaproteobacteria</taxon>
        <taxon>Hyphomicrobiales</taxon>
        <taxon>Devosiaceae</taxon>
        <taxon>Devosia</taxon>
    </lineage>
</organism>
<accession>A0A087M190</accession>
<sequence>MPKHIVVPDEREKKLVEIAASHNVTVAEAVGLLLNWAIEAGKVQPGIPGIEVRRVAETVEIDFGDFVRVMPLGHAKGFASAIGIMVGPHQTFMHEGVKMIAQIDEGGERYLGLKRRGNSVKVLGENGEERTLAPSVALDLAALVKAAAE</sequence>
<dbReference type="Proteomes" id="UP000028981">
    <property type="component" value="Unassembled WGS sequence"/>
</dbReference>
<evidence type="ECO:0000313" key="1">
    <source>
        <dbReference type="EMBL" id="KFL30643.1"/>
    </source>
</evidence>
<dbReference type="EMBL" id="JQGC01000012">
    <property type="protein sequence ID" value="KFL30643.1"/>
    <property type="molecule type" value="Genomic_DNA"/>
</dbReference>
<evidence type="ECO:0000313" key="2">
    <source>
        <dbReference type="Proteomes" id="UP000028981"/>
    </source>
</evidence>
<proteinExistence type="predicted"/>
<comment type="caution">
    <text evidence="1">The sequence shown here is derived from an EMBL/GenBank/DDBJ whole genome shotgun (WGS) entry which is preliminary data.</text>
</comment>
<dbReference type="OrthoDB" id="7950509at2"/>
<reference evidence="1 2" key="1">
    <citation type="submission" date="2014-08" db="EMBL/GenBank/DDBJ databases">
        <authorList>
            <person name="Hassan Y.I."/>
            <person name="Lepp D."/>
            <person name="Zhou T."/>
        </authorList>
    </citation>
    <scope>NUCLEOTIDE SEQUENCE [LARGE SCALE GENOMIC DNA]</scope>
    <source>
        <strain evidence="1 2">IFO13584</strain>
    </source>
</reference>
<keyword evidence="2" id="KW-1185">Reference proteome</keyword>